<evidence type="ECO:0000256" key="2">
    <source>
        <dbReference type="SAM" id="SignalP"/>
    </source>
</evidence>
<evidence type="ECO:0000313" key="3">
    <source>
        <dbReference type="EMBL" id="OAA47929.1"/>
    </source>
</evidence>
<keyword evidence="4" id="KW-1185">Reference proteome</keyword>
<dbReference type="PANTHER" id="PTHR34618:SF4">
    <property type="entry name" value="CAS1"/>
    <property type="match status" value="1"/>
</dbReference>
<keyword evidence="2" id="KW-0732">Signal</keyword>
<feature type="signal peptide" evidence="2">
    <location>
        <begin position="1"/>
        <end position="20"/>
    </location>
</feature>
<dbReference type="Proteomes" id="UP000243498">
    <property type="component" value="Unassembled WGS sequence"/>
</dbReference>
<dbReference type="AlphaFoldDB" id="A0A167HHV5"/>
<dbReference type="PANTHER" id="PTHR34618">
    <property type="entry name" value="SURFACE PROTEIN MAS1, PUTATIVE-RELATED"/>
    <property type="match status" value="1"/>
</dbReference>
<dbReference type="EMBL" id="AZHC01000005">
    <property type="protein sequence ID" value="OAA47929.1"/>
    <property type="molecule type" value="Genomic_DNA"/>
</dbReference>
<dbReference type="STRING" id="1081105.A0A167HHV5"/>
<gene>
    <name evidence="3" type="ORF">NOR_02419</name>
</gene>
<comment type="caution">
    <text evidence="3">The sequence shown here is derived from an EMBL/GenBank/DDBJ whole genome shotgun (WGS) entry which is preliminary data.</text>
</comment>
<evidence type="ECO:0000256" key="1">
    <source>
        <dbReference type="SAM" id="MobiDB-lite"/>
    </source>
</evidence>
<dbReference type="OrthoDB" id="5418436at2759"/>
<feature type="compositionally biased region" description="Low complexity" evidence="1">
    <location>
        <begin position="341"/>
        <end position="383"/>
    </location>
</feature>
<dbReference type="OMA" id="PADMACI"/>
<proteinExistence type="predicted"/>
<dbReference type="Pfam" id="PF11327">
    <property type="entry name" value="Egh16-like"/>
    <property type="match status" value="1"/>
</dbReference>
<name>A0A167HHV5_METRR</name>
<evidence type="ECO:0000313" key="4">
    <source>
        <dbReference type="Proteomes" id="UP000243498"/>
    </source>
</evidence>
<feature type="region of interest" description="Disordered" evidence="1">
    <location>
        <begin position="341"/>
        <end position="395"/>
    </location>
</feature>
<organism evidence="3 4">
    <name type="scientific">Metarhizium rileyi (strain RCEF 4871)</name>
    <name type="common">Nomuraea rileyi</name>
    <dbReference type="NCBI Taxonomy" id="1649241"/>
    <lineage>
        <taxon>Eukaryota</taxon>
        <taxon>Fungi</taxon>
        <taxon>Dikarya</taxon>
        <taxon>Ascomycota</taxon>
        <taxon>Pezizomycotina</taxon>
        <taxon>Sordariomycetes</taxon>
        <taxon>Hypocreomycetidae</taxon>
        <taxon>Hypocreales</taxon>
        <taxon>Clavicipitaceae</taxon>
        <taxon>Metarhizium</taxon>
    </lineage>
</organism>
<sequence length="416" mass="41012">MSFKAVLATSALLASQLVSGHSVIVKAVGNAGGQGMALGVNPATPRDGTRRNPFQQDATRFRGANAQSVGETVGAGGNSVESGTSAIMSEMGGQLPQVTPGGSLQMTLHQVNGDGAGPYTCMINSDGTAQNWQNIQVTQNVEGNQRGRNNAGSESDHPLTVAIPANQQCTGQVAGQSNICMVRCQNPARAGPFGGVVPVQMAQAANNGAGAKSGINNGADGANGVDNGVNNVANGANNGASAKSGINNGADGANGVNNGVNNGANGATGVNNGANGVNNGANGVNNGANGVNNGANGVNGVNNGVNNGANGVNNGANGANGVNNGVNNGAPISATNPADNINNAGNAGARAGTRAANRAANRAGNRAGNGATRGNRGNNNNNNNDDDDNENAKRSMDVGAFVKRIDSRTRAVEFTV</sequence>
<protein>
    <submittedName>
        <fullName evidence="3">CAS1 appressorium specific protein</fullName>
    </submittedName>
</protein>
<accession>A0A167HHV5</accession>
<feature type="chain" id="PRO_5007887579" evidence="2">
    <location>
        <begin position="21"/>
        <end position="416"/>
    </location>
</feature>
<dbReference type="InterPro" id="IPR021476">
    <property type="entry name" value="Egh16-like"/>
</dbReference>
<reference evidence="3 4" key="1">
    <citation type="journal article" date="2016" name="Genome Biol. Evol.">
        <title>Divergent and convergent evolution of fungal pathogenicity.</title>
        <authorList>
            <person name="Shang Y."/>
            <person name="Xiao G."/>
            <person name="Zheng P."/>
            <person name="Cen K."/>
            <person name="Zhan S."/>
            <person name="Wang C."/>
        </authorList>
    </citation>
    <scope>NUCLEOTIDE SEQUENCE [LARGE SCALE GENOMIC DNA]</scope>
    <source>
        <strain evidence="3 4">RCEF 4871</strain>
    </source>
</reference>